<proteinExistence type="predicted"/>
<name>A0A396H934_MEDTR</name>
<accession>A0A396H934</accession>
<sequence length="48" mass="5296">MLSLLKSVSKFYKSATTSLHKDADFNALFNSCVNVNATKKLHALLLLV</sequence>
<organism evidence="1 2">
    <name type="scientific">Medicago truncatula</name>
    <name type="common">Barrel medic</name>
    <name type="synonym">Medicago tribuloides</name>
    <dbReference type="NCBI Taxonomy" id="3880"/>
    <lineage>
        <taxon>Eukaryota</taxon>
        <taxon>Viridiplantae</taxon>
        <taxon>Streptophyta</taxon>
        <taxon>Embryophyta</taxon>
        <taxon>Tracheophyta</taxon>
        <taxon>Spermatophyta</taxon>
        <taxon>Magnoliopsida</taxon>
        <taxon>eudicotyledons</taxon>
        <taxon>Gunneridae</taxon>
        <taxon>Pentapetalae</taxon>
        <taxon>rosids</taxon>
        <taxon>fabids</taxon>
        <taxon>Fabales</taxon>
        <taxon>Fabaceae</taxon>
        <taxon>Papilionoideae</taxon>
        <taxon>50 kb inversion clade</taxon>
        <taxon>NPAAA clade</taxon>
        <taxon>Hologalegina</taxon>
        <taxon>IRL clade</taxon>
        <taxon>Trifolieae</taxon>
        <taxon>Medicago</taxon>
    </lineage>
</organism>
<reference evidence="2" key="1">
    <citation type="journal article" date="2018" name="Nat. Plants">
        <title>Whole-genome landscape of Medicago truncatula symbiotic genes.</title>
        <authorList>
            <person name="Pecrix Y."/>
            <person name="Staton S.E."/>
            <person name="Sallet E."/>
            <person name="Lelandais-Briere C."/>
            <person name="Moreau S."/>
            <person name="Carrere S."/>
            <person name="Blein T."/>
            <person name="Jardinaud M.F."/>
            <person name="Latrasse D."/>
            <person name="Zouine M."/>
            <person name="Zahm M."/>
            <person name="Kreplak J."/>
            <person name="Mayjonade B."/>
            <person name="Satge C."/>
            <person name="Perez M."/>
            <person name="Cauet S."/>
            <person name="Marande W."/>
            <person name="Chantry-Darmon C."/>
            <person name="Lopez-Roques C."/>
            <person name="Bouchez O."/>
            <person name="Berard A."/>
            <person name="Debelle F."/>
            <person name="Munos S."/>
            <person name="Bendahmane A."/>
            <person name="Berges H."/>
            <person name="Niebel A."/>
            <person name="Buitink J."/>
            <person name="Frugier F."/>
            <person name="Benhamed M."/>
            <person name="Crespi M."/>
            <person name="Gouzy J."/>
            <person name="Gamas P."/>
        </authorList>
    </citation>
    <scope>NUCLEOTIDE SEQUENCE [LARGE SCALE GENOMIC DNA]</scope>
    <source>
        <strain evidence="2">cv. Jemalong A17</strain>
    </source>
</reference>
<comment type="caution">
    <text evidence="1">The sequence shown here is derived from an EMBL/GenBank/DDBJ whole genome shotgun (WGS) entry which is preliminary data.</text>
</comment>
<dbReference type="Proteomes" id="UP000265566">
    <property type="component" value="Chromosome 7"/>
</dbReference>
<dbReference type="Gramene" id="rna42333">
    <property type="protein sequence ID" value="RHN47705.1"/>
    <property type="gene ID" value="gene42333"/>
</dbReference>
<gene>
    <name evidence="1" type="ORF">MtrunA17_Chr7g0255861</name>
</gene>
<dbReference type="EMBL" id="PSQE01000007">
    <property type="protein sequence ID" value="RHN47705.1"/>
    <property type="molecule type" value="Genomic_DNA"/>
</dbReference>
<dbReference type="AlphaFoldDB" id="A0A396H934"/>
<evidence type="ECO:0000313" key="2">
    <source>
        <dbReference type="Proteomes" id="UP000265566"/>
    </source>
</evidence>
<protein>
    <submittedName>
        <fullName evidence="1">Uncharacterized protein</fullName>
    </submittedName>
</protein>
<evidence type="ECO:0000313" key="1">
    <source>
        <dbReference type="EMBL" id="RHN47705.1"/>
    </source>
</evidence>